<protein>
    <submittedName>
        <fullName evidence="2">Uncharacterized protein</fullName>
    </submittedName>
</protein>
<keyword evidence="1" id="KW-0472">Membrane</keyword>
<feature type="transmembrane region" description="Helical" evidence="1">
    <location>
        <begin position="6"/>
        <end position="39"/>
    </location>
</feature>
<keyword evidence="1" id="KW-0812">Transmembrane</keyword>
<accession>A0A8S5U4F6</accession>
<name>A0A8S5U4F6_9CAUD</name>
<keyword evidence="1" id="KW-1133">Transmembrane helix</keyword>
<proteinExistence type="predicted"/>
<evidence type="ECO:0000256" key="1">
    <source>
        <dbReference type="SAM" id="Phobius"/>
    </source>
</evidence>
<dbReference type="EMBL" id="BK016006">
    <property type="protein sequence ID" value="DAF89309.1"/>
    <property type="molecule type" value="Genomic_DNA"/>
</dbReference>
<reference evidence="2" key="1">
    <citation type="journal article" date="2021" name="Proc. Natl. Acad. Sci. U.S.A.">
        <title>A Catalog of Tens of Thousands of Viruses from Human Metagenomes Reveals Hidden Associations with Chronic Diseases.</title>
        <authorList>
            <person name="Tisza M.J."/>
            <person name="Buck C.B."/>
        </authorList>
    </citation>
    <scope>NUCLEOTIDE SEQUENCE</scope>
    <source>
        <strain evidence="2">CtZDN4</strain>
    </source>
</reference>
<organism evidence="2">
    <name type="scientific">Podoviridae sp. ctZDN4</name>
    <dbReference type="NCBI Taxonomy" id="2825258"/>
    <lineage>
        <taxon>Viruses</taxon>
        <taxon>Duplodnaviria</taxon>
        <taxon>Heunggongvirae</taxon>
        <taxon>Uroviricota</taxon>
        <taxon>Caudoviricetes</taxon>
    </lineage>
</organism>
<sequence length="44" mass="4625">MQAAFYILAWLFVSLVVAIAAVAAAGFLIMVVETIIAIVRGDGE</sequence>
<evidence type="ECO:0000313" key="2">
    <source>
        <dbReference type="EMBL" id="DAF89309.1"/>
    </source>
</evidence>